<keyword evidence="3" id="KW-1185">Reference proteome</keyword>
<dbReference type="EMBL" id="AQHZ01000024">
    <property type="protein sequence ID" value="ENO17748.1"/>
    <property type="molecule type" value="Genomic_DNA"/>
</dbReference>
<evidence type="ECO:0000313" key="3">
    <source>
        <dbReference type="Proteomes" id="UP000013015"/>
    </source>
</evidence>
<dbReference type="RefSeq" id="WP_005964315.1">
    <property type="nucleotide sequence ID" value="NZ_KB822675.1"/>
</dbReference>
<evidence type="ECO:0008006" key="4">
    <source>
        <dbReference type="Google" id="ProtNLM"/>
    </source>
</evidence>
<evidence type="ECO:0000256" key="1">
    <source>
        <dbReference type="SAM" id="Phobius"/>
    </source>
</evidence>
<protein>
    <recommendedName>
        <fullName evidence="4">Secreted protein</fullName>
    </recommendedName>
</protein>
<proteinExistence type="predicted"/>
<gene>
    <name evidence="2" type="ORF">HMPREF9004_1658</name>
</gene>
<name>N6X9E2_9ACTO</name>
<dbReference type="InterPro" id="IPR019675">
    <property type="entry name" value="DUF2550"/>
</dbReference>
<keyword evidence="1" id="KW-0812">Transmembrane</keyword>
<dbReference type="AlphaFoldDB" id="N6X9E2"/>
<feature type="transmembrane region" description="Helical" evidence="1">
    <location>
        <begin position="6"/>
        <end position="26"/>
    </location>
</feature>
<sequence>MNTFLYVTGWVLGALVLLSVMVWVYINVRARRLDGRIGAFRSWSRPDTQSGWASGIGLFGVETLSWYRLIGFGGKPVYTVARRGLEVSAPIQHSADGSMVELRLKSGDHRYELAVAPQTYNAIVSWVESGPPIGRA</sequence>
<dbReference type="Pfam" id="PF10739">
    <property type="entry name" value="DUF2550"/>
    <property type="match status" value="1"/>
</dbReference>
<dbReference type="STRING" id="888050.HMPREF9004_1658"/>
<comment type="caution">
    <text evidence="2">The sequence shown here is derived from an EMBL/GenBank/DDBJ whole genome shotgun (WGS) entry which is preliminary data.</text>
</comment>
<keyword evidence="1" id="KW-1133">Transmembrane helix</keyword>
<dbReference type="Proteomes" id="UP000013015">
    <property type="component" value="Unassembled WGS sequence"/>
</dbReference>
<evidence type="ECO:0000313" key="2">
    <source>
        <dbReference type="EMBL" id="ENO17748.1"/>
    </source>
</evidence>
<dbReference type="HOGENOM" id="CLU_122300_1_1_11"/>
<reference evidence="2 3" key="1">
    <citation type="submission" date="2013-03" db="EMBL/GenBank/DDBJ databases">
        <title>Reference genome for the Human Microbiome Project.</title>
        <authorList>
            <person name="Aqrawi P."/>
            <person name="Ayvaz T."/>
            <person name="Bess C."/>
            <person name="Blankenburg K."/>
            <person name="Coyle M."/>
            <person name="Deng J."/>
            <person name="Forbes L."/>
            <person name="Fowler G."/>
            <person name="Francisco L."/>
            <person name="Fu Q."/>
            <person name="Gibbs R."/>
            <person name="Gross S."/>
            <person name="Gubbala S."/>
            <person name="Hale W."/>
            <person name="Hemphill L."/>
            <person name="Highlander S."/>
            <person name="Hirani K."/>
            <person name="Jackson L."/>
            <person name="Jakkamsetti A."/>
            <person name="Javaid M."/>
            <person name="Jayaseelan J.C."/>
            <person name="Jiang H."/>
            <person name="Joshi V."/>
            <person name="Korchina V."/>
            <person name="Kovar C."/>
            <person name="Lara F."/>
            <person name="Lee S."/>
            <person name="Liu Y."/>
            <person name="Mata R."/>
            <person name="Mathew T."/>
            <person name="Munidasa M."/>
            <person name="Muzny D."/>
            <person name="Nazareth L."/>
            <person name="Ngo R."/>
            <person name="Nguyen L."/>
            <person name="Nguyen N."/>
            <person name="Okwuonu G."/>
            <person name="Ongeri F."/>
            <person name="Palculict T."/>
            <person name="Patil S."/>
            <person name="Petrosino J."/>
            <person name="Pham C."/>
            <person name="Pham P."/>
            <person name="Pu L.-L."/>
            <person name="Qin X."/>
            <person name="Qu J."/>
            <person name="Reid J."/>
            <person name="Ross M."/>
            <person name="Ruth R."/>
            <person name="Saada N."/>
            <person name="San Lucas F."/>
            <person name="Santibanez J."/>
            <person name="Shang Y."/>
            <person name="Simmons D."/>
            <person name="Song X.-Z."/>
            <person name="Tang L.-Y."/>
            <person name="Thornton R."/>
            <person name="Warren J."/>
            <person name="Weissenberger G."/>
            <person name="Wilczek-Boney K."/>
            <person name="Worley K."/>
            <person name="Youmans B."/>
            <person name="Zhang J."/>
            <person name="Zhang L."/>
            <person name="Zhao Z."/>
            <person name="Zhou C."/>
            <person name="Zhu D."/>
            <person name="Zhu Y."/>
        </authorList>
    </citation>
    <scope>NUCLEOTIDE SEQUENCE [LARGE SCALE GENOMIC DNA]</scope>
    <source>
        <strain evidence="2 3">F0333</strain>
    </source>
</reference>
<organism evidence="2 3">
    <name type="scientific">Schaalia cardiffensis F0333</name>
    <dbReference type="NCBI Taxonomy" id="888050"/>
    <lineage>
        <taxon>Bacteria</taxon>
        <taxon>Bacillati</taxon>
        <taxon>Actinomycetota</taxon>
        <taxon>Actinomycetes</taxon>
        <taxon>Actinomycetales</taxon>
        <taxon>Actinomycetaceae</taxon>
        <taxon>Schaalia</taxon>
    </lineage>
</organism>
<dbReference type="eggNOG" id="ENOG50331I5">
    <property type="taxonomic scope" value="Bacteria"/>
</dbReference>
<keyword evidence="1" id="KW-0472">Membrane</keyword>
<dbReference type="OrthoDB" id="3267160at2"/>
<dbReference type="PATRIC" id="fig|888050.3.peg.1592"/>
<accession>N6X9E2</accession>